<dbReference type="SUPFAM" id="SSF46689">
    <property type="entry name" value="Homeodomain-like"/>
    <property type="match status" value="1"/>
</dbReference>
<dbReference type="GO" id="GO:0003700">
    <property type="term" value="F:DNA-binding transcription factor activity"/>
    <property type="evidence" value="ECO:0007669"/>
    <property type="project" value="TreeGrafter"/>
</dbReference>
<dbReference type="Pfam" id="PF16859">
    <property type="entry name" value="TetR_C_11"/>
    <property type="match status" value="1"/>
</dbReference>
<evidence type="ECO:0000313" key="6">
    <source>
        <dbReference type="EMBL" id="QLL10160.1"/>
    </source>
</evidence>
<reference evidence="7" key="3">
    <citation type="submission" date="2023-07" db="EMBL/GenBank/DDBJ databases">
        <title>Description of Mycobacterium gordonae subsp. intergordonae subsp.nov. and Mycobacterium gordonae subsp. gordonae subsp. nov.</title>
        <authorList>
            <person name="Huang H."/>
        </authorList>
    </citation>
    <scope>NUCLEOTIDE SEQUENCE [LARGE SCALE GENOMIC DNA]</scope>
    <source>
        <strain evidence="7">24</strain>
    </source>
</reference>
<evidence type="ECO:0000256" key="4">
    <source>
        <dbReference type="PROSITE-ProRule" id="PRU00335"/>
    </source>
</evidence>
<dbReference type="Gene3D" id="1.10.357.10">
    <property type="entry name" value="Tetracycline Repressor, domain 2"/>
    <property type="match status" value="1"/>
</dbReference>
<feature type="DNA-binding region" description="H-T-H motif" evidence="4">
    <location>
        <begin position="35"/>
        <end position="54"/>
    </location>
</feature>
<dbReference type="EMBL" id="CP059165">
    <property type="protein sequence ID" value="QLL10160.1"/>
    <property type="molecule type" value="Genomic_DNA"/>
</dbReference>
<reference evidence="7" key="1">
    <citation type="submission" date="2020-07" db="EMBL/GenBank/DDBJ databases">
        <title>Description of Mycobacterium gordonae subsp. intergordonae subsp.nov. and Mycobacterium gordonae subsp. gordonae subsp. nov.</title>
        <authorList>
            <person name="Yu X."/>
        </authorList>
    </citation>
    <scope>NUCLEOTIDE SEQUENCE [LARGE SCALE GENOMIC DNA]</scope>
    <source>
        <strain evidence="7">24</strain>
    </source>
</reference>
<dbReference type="Pfam" id="PF00440">
    <property type="entry name" value="TetR_N"/>
    <property type="match status" value="1"/>
</dbReference>
<dbReference type="PRINTS" id="PR00455">
    <property type="entry name" value="HTHTETR"/>
</dbReference>
<name>A0A7D6IRF2_9MYCO</name>
<protein>
    <submittedName>
        <fullName evidence="6">TetR/AcrR family transcriptional regulator</fullName>
    </submittedName>
</protein>
<accession>A0A7D6IRF2</accession>
<dbReference type="KEGG" id="mgor:H0P51_11515"/>
<keyword evidence="3" id="KW-0804">Transcription</keyword>
<dbReference type="SUPFAM" id="SSF48498">
    <property type="entry name" value="Tetracyclin repressor-like, C-terminal domain"/>
    <property type="match status" value="1"/>
</dbReference>
<evidence type="ECO:0000256" key="2">
    <source>
        <dbReference type="ARBA" id="ARBA00023125"/>
    </source>
</evidence>
<dbReference type="InterPro" id="IPR011075">
    <property type="entry name" value="TetR_C"/>
</dbReference>
<keyword evidence="7" id="KW-1185">Reference proteome</keyword>
<dbReference type="PANTHER" id="PTHR30055:SF148">
    <property type="entry name" value="TETR-FAMILY TRANSCRIPTIONAL REGULATOR"/>
    <property type="match status" value="1"/>
</dbReference>
<sequence length="213" mass="24086">MQGTPPQRRRGEVLERALLDAAWDELAESGYDDLTIDAVANRAGTSRAVLYRRWPNKQDLMLAALVHRAKSDVVAAPDTGSLRGDMLALLRRANEVRYRLATLVFTRLGGYYREADTNLAELSAYVQGDRETVLEEVIEKAVARGEIRPGQISERIARVPVELFRYQLMATLRPVPERELESIVDEVFLPLVRAHVHSSLDDQRHAEKEVVSR</sequence>
<proteinExistence type="predicted"/>
<organism evidence="6 7">
    <name type="scientific">Mycobacterium vicinigordonae</name>
    <dbReference type="NCBI Taxonomy" id="1719132"/>
    <lineage>
        <taxon>Bacteria</taxon>
        <taxon>Bacillati</taxon>
        <taxon>Actinomycetota</taxon>
        <taxon>Actinomycetes</taxon>
        <taxon>Mycobacteriales</taxon>
        <taxon>Mycobacteriaceae</taxon>
        <taxon>Mycobacterium</taxon>
    </lineage>
</organism>
<evidence type="ECO:0000256" key="1">
    <source>
        <dbReference type="ARBA" id="ARBA00023015"/>
    </source>
</evidence>
<keyword evidence="2 4" id="KW-0238">DNA-binding</keyword>
<keyword evidence="1" id="KW-0805">Transcription regulation</keyword>
<dbReference type="GO" id="GO:0000976">
    <property type="term" value="F:transcription cis-regulatory region binding"/>
    <property type="evidence" value="ECO:0007669"/>
    <property type="project" value="TreeGrafter"/>
</dbReference>
<dbReference type="Proteomes" id="UP000510682">
    <property type="component" value="Chromosome"/>
</dbReference>
<dbReference type="AlphaFoldDB" id="A0A7D6IRF2"/>
<evidence type="ECO:0000313" key="7">
    <source>
        <dbReference type="Proteomes" id="UP000510682"/>
    </source>
</evidence>
<evidence type="ECO:0000256" key="3">
    <source>
        <dbReference type="ARBA" id="ARBA00023163"/>
    </source>
</evidence>
<dbReference type="InterPro" id="IPR050109">
    <property type="entry name" value="HTH-type_TetR-like_transc_reg"/>
</dbReference>
<gene>
    <name evidence="6" type="ORF">H0P51_11515</name>
</gene>
<feature type="domain" description="HTH tetR-type" evidence="5">
    <location>
        <begin position="12"/>
        <end position="72"/>
    </location>
</feature>
<dbReference type="PROSITE" id="PS50977">
    <property type="entry name" value="HTH_TETR_2"/>
    <property type="match status" value="1"/>
</dbReference>
<dbReference type="InterPro" id="IPR009057">
    <property type="entry name" value="Homeodomain-like_sf"/>
</dbReference>
<dbReference type="PANTHER" id="PTHR30055">
    <property type="entry name" value="HTH-TYPE TRANSCRIPTIONAL REGULATOR RUTR"/>
    <property type="match status" value="1"/>
</dbReference>
<dbReference type="InterPro" id="IPR001647">
    <property type="entry name" value="HTH_TetR"/>
</dbReference>
<evidence type="ECO:0000259" key="5">
    <source>
        <dbReference type="PROSITE" id="PS50977"/>
    </source>
</evidence>
<reference evidence="6 7" key="2">
    <citation type="submission" date="2020-07" db="EMBL/GenBank/DDBJ databases">
        <authorList>
            <person name="Yu X."/>
        </authorList>
    </citation>
    <scope>NUCLEOTIDE SEQUENCE [LARGE SCALE GENOMIC DNA]</scope>
    <source>
        <strain evidence="7">24</strain>
    </source>
</reference>
<dbReference type="Gene3D" id="1.10.10.60">
    <property type="entry name" value="Homeodomain-like"/>
    <property type="match status" value="1"/>
</dbReference>
<dbReference type="InterPro" id="IPR036271">
    <property type="entry name" value="Tet_transcr_reg_TetR-rel_C_sf"/>
</dbReference>